<evidence type="ECO:0000313" key="5">
    <source>
        <dbReference type="Proteomes" id="UP001066276"/>
    </source>
</evidence>
<evidence type="ECO:0000256" key="2">
    <source>
        <dbReference type="ARBA" id="ARBA00022737"/>
    </source>
</evidence>
<dbReference type="EMBL" id="JANPWB010000010">
    <property type="protein sequence ID" value="KAJ1139720.1"/>
    <property type="molecule type" value="Genomic_DNA"/>
</dbReference>
<dbReference type="Gene3D" id="2.120.10.80">
    <property type="entry name" value="Kelch-type beta propeller"/>
    <property type="match status" value="1"/>
</dbReference>
<dbReference type="Pfam" id="PF21536">
    <property type="entry name" value="BTB_KLHL33"/>
    <property type="match status" value="1"/>
</dbReference>
<reference evidence="4" key="1">
    <citation type="journal article" date="2022" name="bioRxiv">
        <title>Sequencing and chromosome-scale assembly of the giantPleurodeles waltlgenome.</title>
        <authorList>
            <person name="Brown T."/>
            <person name="Elewa A."/>
            <person name="Iarovenko S."/>
            <person name="Subramanian E."/>
            <person name="Araus A.J."/>
            <person name="Petzold A."/>
            <person name="Susuki M."/>
            <person name="Suzuki K.-i.T."/>
            <person name="Hayashi T."/>
            <person name="Toyoda A."/>
            <person name="Oliveira C."/>
            <person name="Osipova E."/>
            <person name="Leigh N.D."/>
            <person name="Simon A."/>
            <person name="Yun M.H."/>
        </authorList>
    </citation>
    <scope>NUCLEOTIDE SEQUENCE</scope>
    <source>
        <strain evidence="4">20211129_DDA</strain>
        <tissue evidence="4">Liver</tissue>
    </source>
</reference>
<dbReference type="InterPro" id="IPR011333">
    <property type="entry name" value="SKP1/BTB/POZ_sf"/>
</dbReference>
<accession>A0AAV7QKS4</accession>
<comment type="caution">
    <text evidence="4">The sequence shown here is derived from an EMBL/GenBank/DDBJ whole genome shotgun (WGS) entry which is preliminary data.</text>
</comment>
<evidence type="ECO:0000259" key="3">
    <source>
        <dbReference type="PROSITE" id="PS50097"/>
    </source>
</evidence>
<proteinExistence type="predicted"/>
<dbReference type="SUPFAM" id="SSF54695">
    <property type="entry name" value="POZ domain"/>
    <property type="match status" value="2"/>
</dbReference>
<keyword evidence="5" id="KW-1185">Reference proteome</keyword>
<organism evidence="4 5">
    <name type="scientific">Pleurodeles waltl</name>
    <name type="common">Iberian ribbed newt</name>
    <dbReference type="NCBI Taxonomy" id="8319"/>
    <lineage>
        <taxon>Eukaryota</taxon>
        <taxon>Metazoa</taxon>
        <taxon>Chordata</taxon>
        <taxon>Craniata</taxon>
        <taxon>Vertebrata</taxon>
        <taxon>Euteleostomi</taxon>
        <taxon>Amphibia</taxon>
        <taxon>Batrachia</taxon>
        <taxon>Caudata</taxon>
        <taxon>Salamandroidea</taxon>
        <taxon>Salamandridae</taxon>
        <taxon>Pleurodelinae</taxon>
        <taxon>Pleurodeles</taxon>
    </lineage>
</organism>
<dbReference type="InterPro" id="IPR000210">
    <property type="entry name" value="BTB/POZ_dom"/>
</dbReference>
<dbReference type="InterPro" id="IPR006652">
    <property type="entry name" value="Kelch_1"/>
</dbReference>
<dbReference type="AlphaFoldDB" id="A0AAV7QKS4"/>
<dbReference type="Gene3D" id="1.25.40.420">
    <property type="match status" value="1"/>
</dbReference>
<dbReference type="PANTHER" id="PTHR45632">
    <property type="entry name" value="LD33804P"/>
    <property type="match status" value="1"/>
</dbReference>
<dbReference type="SUPFAM" id="SSF117281">
    <property type="entry name" value="Kelch motif"/>
    <property type="match status" value="1"/>
</dbReference>
<dbReference type="InterPro" id="IPR011705">
    <property type="entry name" value="BACK"/>
</dbReference>
<keyword evidence="1" id="KW-0880">Kelch repeat</keyword>
<dbReference type="Gene3D" id="3.30.710.10">
    <property type="entry name" value="Potassium Channel Kv1.1, Chain A"/>
    <property type="match status" value="2"/>
</dbReference>
<dbReference type="SMART" id="SM00612">
    <property type="entry name" value="Kelch"/>
    <property type="match status" value="5"/>
</dbReference>
<feature type="domain" description="BTB" evidence="3">
    <location>
        <begin position="159"/>
        <end position="226"/>
    </location>
</feature>
<protein>
    <recommendedName>
        <fullName evidence="3">BTB domain-containing protein</fullName>
    </recommendedName>
</protein>
<dbReference type="SMART" id="SM00875">
    <property type="entry name" value="BACK"/>
    <property type="match status" value="1"/>
</dbReference>
<gene>
    <name evidence="4" type="ORF">NDU88_006087</name>
</gene>
<dbReference type="SMART" id="SM00225">
    <property type="entry name" value="BTB"/>
    <property type="match status" value="2"/>
</dbReference>
<dbReference type="InterPro" id="IPR015915">
    <property type="entry name" value="Kelch-typ_b-propeller"/>
</dbReference>
<evidence type="ECO:0000313" key="4">
    <source>
        <dbReference type="EMBL" id="KAJ1139720.1"/>
    </source>
</evidence>
<keyword evidence="2" id="KW-0677">Repeat</keyword>
<dbReference type="Pfam" id="PF00651">
    <property type="entry name" value="BTB"/>
    <property type="match status" value="1"/>
</dbReference>
<sequence>MDSNEADKKLQNKEYLDVFFSNMSRLREDELLVDMSVTVGGTFYDIHGFILAAVSSYFYSIMEEKKPLCTVDLEGKISARGWEAILDFAYYGTVQLHKTSTDEILLAAEFLQVPRLVAACKRFQNPSTAKTQHMTTAEADEKCETLRGIQDLYQKGIGCDVHLQVNGIMFWVHRAALAAGSDFFHGMFTSGMREAKQETINLKTLSVADLHLFIDFIYSGIIQVSWDSVFEITEAAMKYQMQSMLTLCFQFLREEMSPEFSLDVMALADAYGLQDLKCFAEDFILRNFKQVVAVPKYQDLTADQLVSFLSQDALYTTTELEVFLSVVQWINTDRKQRLSQAARVMRCVRFPLMTNRELKQILAVDFMAPSGQCYGVMKASLLSVPTGPSLISQLPCRVRFPDKVLVIIGGDSLNEDLSNRKPRKELWFAHKFITGIGLVKYIEWRELNSLPDMPRFRHGVITLDNNIYIFGGNFYYGKQDVLKTAIRYRPQENTWDTLAEMKECHSYFPVVCLDGLIYILGGNTDITNAECLNSVECYNPANNTWKYSHPLPQPLCGHAAAVCDGKIYVSGGCDSSYQCLNSFFLYDPVKNAAYLSSMNVIRAGHVMETIREKLYVAGGLGHGVCGFEDQYVCEVYSPATDSWTQFARLTQAHVVAASAVLHDELYILGGYSHDTYRDSHLVHCYNPITDRWVNLGTMPHASADIKACVVSVPHQQRQISTVHPPITARADPTVALNGCSAR</sequence>
<dbReference type="Pfam" id="PF01344">
    <property type="entry name" value="Kelch_1"/>
    <property type="match status" value="1"/>
</dbReference>
<name>A0AAV7QKS4_PLEWA</name>
<dbReference type="Pfam" id="PF24681">
    <property type="entry name" value="Kelch_KLHDC2_KLHL20_DRC7"/>
    <property type="match status" value="1"/>
</dbReference>
<dbReference type="PANTHER" id="PTHR45632:SF14">
    <property type="entry name" value="KELCH-LIKE PROTEIN 33"/>
    <property type="match status" value="1"/>
</dbReference>
<dbReference type="Pfam" id="PF07707">
    <property type="entry name" value="BACK"/>
    <property type="match status" value="1"/>
</dbReference>
<evidence type="ECO:0000256" key="1">
    <source>
        <dbReference type="ARBA" id="ARBA00022441"/>
    </source>
</evidence>
<feature type="domain" description="BTB" evidence="3">
    <location>
        <begin position="33"/>
        <end position="98"/>
    </location>
</feature>
<dbReference type="PROSITE" id="PS50097">
    <property type="entry name" value="BTB"/>
    <property type="match status" value="2"/>
</dbReference>
<dbReference type="Proteomes" id="UP001066276">
    <property type="component" value="Chromosome 6"/>
</dbReference>